<comment type="caution">
    <text evidence="12">The sequence shown here is derived from an EMBL/GenBank/DDBJ whole genome shotgun (WGS) entry which is preliminary data.</text>
</comment>
<keyword evidence="4 8" id="KW-0479">Metal-binding</keyword>
<keyword evidence="5 9" id="KW-0560">Oxidoreductase</keyword>
<dbReference type="PROSITE" id="PS00086">
    <property type="entry name" value="CYTOCHROME_P450"/>
    <property type="match status" value="1"/>
</dbReference>
<feature type="binding site" description="axial binding residue" evidence="8">
    <location>
        <position position="497"/>
    </location>
    <ligand>
        <name>heme</name>
        <dbReference type="ChEBI" id="CHEBI:30413"/>
    </ligand>
    <ligandPart>
        <name>Fe</name>
        <dbReference type="ChEBI" id="CHEBI:18248"/>
    </ligandPart>
</feature>
<evidence type="ECO:0000256" key="9">
    <source>
        <dbReference type="RuleBase" id="RU000461"/>
    </source>
</evidence>
<keyword evidence="10" id="KW-1133">Transmembrane helix</keyword>
<keyword evidence="11" id="KW-0732">Signal</keyword>
<evidence type="ECO:0000256" key="3">
    <source>
        <dbReference type="ARBA" id="ARBA00022617"/>
    </source>
</evidence>
<dbReference type="PANTHER" id="PTHR24296">
    <property type="entry name" value="CYTOCHROME P450"/>
    <property type="match status" value="1"/>
</dbReference>
<evidence type="ECO:0000256" key="7">
    <source>
        <dbReference type="ARBA" id="ARBA00023033"/>
    </source>
</evidence>
<dbReference type="InterPro" id="IPR036396">
    <property type="entry name" value="Cyt_P450_sf"/>
</dbReference>
<dbReference type="Gene3D" id="1.10.630.10">
    <property type="entry name" value="Cytochrome P450"/>
    <property type="match status" value="1"/>
</dbReference>
<dbReference type="PRINTS" id="PR00463">
    <property type="entry name" value="EP450I"/>
</dbReference>
<name>A0AAN7GDJ9_9MYRT</name>
<feature type="transmembrane region" description="Helical" evidence="10">
    <location>
        <begin position="31"/>
        <end position="52"/>
    </location>
</feature>
<dbReference type="InterPro" id="IPR002401">
    <property type="entry name" value="Cyt_P450_E_grp-I"/>
</dbReference>
<evidence type="ECO:0000313" key="12">
    <source>
        <dbReference type="EMBL" id="KAK4743690.1"/>
    </source>
</evidence>
<evidence type="ECO:0000256" key="5">
    <source>
        <dbReference type="ARBA" id="ARBA00023002"/>
    </source>
</evidence>
<dbReference type="SUPFAM" id="SSF48264">
    <property type="entry name" value="Cytochrome P450"/>
    <property type="match status" value="1"/>
</dbReference>
<keyword evidence="3 8" id="KW-0349">Heme</keyword>
<keyword evidence="10" id="KW-0472">Membrane</keyword>
<dbReference type="GO" id="GO:0016705">
    <property type="term" value="F:oxidoreductase activity, acting on paired donors, with incorporation or reduction of molecular oxygen"/>
    <property type="evidence" value="ECO:0007669"/>
    <property type="project" value="InterPro"/>
</dbReference>
<evidence type="ECO:0000256" key="4">
    <source>
        <dbReference type="ARBA" id="ARBA00022723"/>
    </source>
</evidence>
<evidence type="ECO:0000256" key="8">
    <source>
        <dbReference type="PIRSR" id="PIRSR602401-1"/>
    </source>
</evidence>
<dbReference type="GO" id="GO:0006629">
    <property type="term" value="P:lipid metabolic process"/>
    <property type="evidence" value="ECO:0007669"/>
    <property type="project" value="UniProtKB-ARBA"/>
</dbReference>
<dbReference type="GO" id="GO:0004497">
    <property type="term" value="F:monooxygenase activity"/>
    <property type="evidence" value="ECO:0007669"/>
    <property type="project" value="UniProtKB-KW"/>
</dbReference>
<dbReference type="AlphaFoldDB" id="A0AAN7GDJ9"/>
<evidence type="ECO:0000256" key="11">
    <source>
        <dbReference type="SAM" id="SignalP"/>
    </source>
</evidence>
<keyword evidence="7 9" id="KW-0503">Monooxygenase</keyword>
<feature type="chain" id="PRO_5043004074" description="Cytochrome P450" evidence="11">
    <location>
        <begin position="16"/>
        <end position="558"/>
    </location>
</feature>
<evidence type="ECO:0000313" key="13">
    <source>
        <dbReference type="Proteomes" id="UP001345219"/>
    </source>
</evidence>
<evidence type="ECO:0000256" key="10">
    <source>
        <dbReference type="SAM" id="Phobius"/>
    </source>
</evidence>
<accession>A0AAN7GDJ9</accession>
<proteinExistence type="inferred from homology"/>
<comment type="cofactor">
    <cofactor evidence="1 8">
        <name>heme</name>
        <dbReference type="ChEBI" id="CHEBI:30413"/>
    </cofactor>
</comment>
<dbReference type="PRINTS" id="PR00385">
    <property type="entry name" value="P450"/>
</dbReference>
<keyword evidence="6 8" id="KW-0408">Iron</keyword>
<dbReference type="GO" id="GO:0020037">
    <property type="term" value="F:heme binding"/>
    <property type="evidence" value="ECO:0007669"/>
    <property type="project" value="InterPro"/>
</dbReference>
<reference evidence="12 13" key="1">
    <citation type="journal article" date="2023" name="Hortic Res">
        <title>Pangenome of water caltrop reveals structural variations and asymmetric subgenome divergence after allopolyploidization.</title>
        <authorList>
            <person name="Zhang X."/>
            <person name="Chen Y."/>
            <person name="Wang L."/>
            <person name="Yuan Y."/>
            <person name="Fang M."/>
            <person name="Shi L."/>
            <person name="Lu R."/>
            <person name="Comes H.P."/>
            <person name="Ma Y."/>
            <person name="Chen Y."/>
            <person name="Huang G."/>
            <person name="Zhou Y."/>
            <person name="Zheng Z."/>
            <person name="Qiu Y."/>
        </authorList>
    </citation>
    <scope>NUCLEOTIDE SEQUENCE [LARGE SCALE GENOMIC DNA]</scope>
    <source>
        <tissue evidence="12">Roots</tissue>
    </source>
</reference>
<feature type="signal peptide" evidence="11">
    <location>
        <begin position="1"/>
        <end position="15"/>
    </location>
</feature>
<protein>
    <recommendedName>
        <fullName evidence="14">Cytochrome P450</fullName>
    </recommendedName>
</protein>
<dbReference type="Pfam" id="PF00067">
    <property type="entry name" value="p450"/>
    <property type="match status" value="1"/>
</dbReference>
<dbReference type="EMBL" id="JAXIOK010000022">
    <property type="protein sequence ID" value="KAK4743690.1"/>
    <property type="molecule type" value="Genomic_DNA"/>
</dbReference>
<comment type="similarity">
    <text evidence="2 9">Belongs to the cytochrome P450 family.</text>
</comment>
<evidence type="ECO:0008006" key="14">
    <source>
        <dbReference type="Google" id="ProtNLM"/>
    </source>
</evidence>
<keyword evidence="10" id="KW-0812">Transmembrane</keyword>
<keyword evidence="13" id="KW-1185">Reference proteome</keyword>
<organism evidence="12 13">
    <name type="scientific">Trapa incisa</name>
    <dbReference type="NCBI Taxonomy" id="236973"/>
    <lineage>
        <taxon>Eukaryota</taxon>
        <taxon>Viridiplantae</taxon>
        <taxon>Streptophyta</taxon>
        <taxon>Embryophyta</taxon>
        <taxon>Tracheophyta</taxon>
        <taxon>Spermatophyta</taxon>
        <taxon>Magnoliopsida</taxon>
        <taxon>eudicotyledons</taxon>
        <taxon>Gunneridae</taxon>
        <taxon>Pentapetalae</taxon>
        <taxon>rosids</taxon>
        <taxon>malvids</taxon>
        <taxon>Myrtales</taxon>
        <taxon>Lythraceae</taxon>
        <taxon>Trapa</taxon>
    </lineage>
</organism>
<evidence type="ECO:0000256" key="1">
    <source>
        <dbReference type="ARBA" id="ARBA00001971"/>
    </source>
</evidence>
<evidence type="ECO:0000256" key="6">
    <source>
        <dbReference type="ARBA" id="ARBA00023004"/>
    </source>
</evidence>
<dbReference type="InterPro" id="IPR001128">
    <property type="entry name" value="Cyt_P450"/>
</dbReference>
<gene>
    <name evidence="12" type="ORF">SAY87_010002</name>
</gene>
<dbReference type="InterPro" id="IPR017972">
    <property type="entry name" value="Cyt_P450_CS"/>
</dbReference>
<dbReference type="Proteomes" id="UP001345219">
    <property type="component" value="Chromosome 9"/>
</dbReference>
<sequence length="558" mass="63490">MSVLHLLYLLHQVEAVSQFSSSGSLPMDLFSLQSILLLFLASLYFYFFFFFFSSSGKKLAGADGRGGGIKNYPILGSLPEFFMNRSRFLDWTTGVLASSPNNTLLFVRPGGSNGIITANPVNVEHILKTRFDNYPKGETFIAILDDFLGKGIFNSDGELWRIQRKTASYEFNSRSLRNFIMENVTVELRSRLVPILEAAAGSCRTLNLQDIFERFAFDNVCKLAFNFDPGCLAGDGTGRNEFMLAFEEAAKLSYDRFMYLFPSMQKIKKLLNVGSERRLRNAIATVHRFAEDIIRSRIENRRMRMEEKASGRQEEADLLSRFFDIENISAEFLRDIVISFILAGRDTTSSALTWFFWLLSRSPAVEERILEELGAVRARNGKLAGDNLYSFEELREMQYLQAAILEAMRLHPPVPVDTKDCLMDDVLPDGHVIKRGWFITYNTYAMGRMESIWGKDFGEFKPERWLDSDRGGGRTAMVCRQESPFKYPVFHAGPRICLGKDMAYIQIKSIVAAVLTRFRVDVLNRNSRPEEVLSLTLRMKGGLPVRVKPRSAAGDERD</sequence>
<evidence type="ECO:0000256" key="2">
    <source>
        <dbReference type="ARBA" id="ARBA00010617"/>
    </source>
</evidence>
<dbReference type="CDD" id="cd11064">
    <property type="entry name" value="CYP86A"/>
    <property type="match status" value="1"/>
</dbReference>
<dbReference type="GO" id="GO:0005506">
    <property type="term" value="F:iron ion binding"/>
    <property type="evidence" value="ECO:0007669"/>
    <property type="project" value="InterPro"/>
</dbReference>